<dbReference type="Gene3D" id="3.30.930.10">
    <property type="entry name" value="Bira Bifunctional Protein, Domain 2"/>
    <property type="match status" value="1"/>
</dbReference>
<dbReference type="EMBL" id="BNAB01000009">
    <property type="protein sequence ID" value="GHE02506.1"/>
    <property type="molecule type" value="Genomic_DNA"/>
</dbReference>
<evidence type="ECO:0000313" key="5">
    <source>
        <dbReference type="Proteomes" id="UP000634647"/>
    </source>
</evidence>
<reference evidence="2" key="3">
    <citation type="submission" date="2023-06" db="EMBL/GenBank/DDBJ databases">
        <authorList>
            <person name="Sun Q."/>
            <person name="Zhou Y."/>
        </authorList>
    </citation>
    <scope>NUCLEOTIDE SEQUENCE</scope>
    <source>
        <strain evidence="2">CGMCC 1.10859</strain>
    </source>
</reference>
<gene>
    <name evidence="2" type="ORF">GCM10008024_22240</name>
    <name evidence="3" type="ORF">SAMN05444006_11334</name>
</gene>
<keyword evidence="4" id="KW-1185">Reference proteome</keyword>
<protein>
    <submittedName>
        <fullName evidence="3">Biotin-(Acetyl-CoA carboxylase) ligase</fullName>
    </submittedName>
</protein>
<evidence type="ECO:0000313" key="2">
    <source>
        <dbReference type="EMBL" id="GHE02506.1"/>
    </source>
</evidence>
<dbReference type="EMBL" id="FNOB01000013">
    <property type="protein sequence ID" value="SDX28827.1"/>
    <property type="molecule type" value="Genomic_DNA"/>
</dbReference>
<dbReference type="GO" id="GO:0016874">
    <property type="term" value="F:ligase activity"/>
    <property type="evidence" value="ECO:0007669"/>
    <property type="project" value="UniProtKB-KW"/>
</dbReference>
<evidence type="ECO:0000259" key="1">
    <source>
        <dbReference type="Pfam" id="PF16917"/>
    </source>
</evidence>
<keyword evidence="3" id="KW-0436">Ligase</keyword>
<organism evidence="2 5">
    <name type="scientific">Allgaiera indica</name>
    <dbReference type="NCBI Taxonomy" id="765699"/>
    <lineage>
        <taxon>Bacteria</taxon>
        <taxon>Pseudomonadati</taxon>
        <taxon>Pseudomonadota</taxon>
        <taxon>Alphaproteobacteria</taxon>
        <taxon>Rhodobacterales</taxon>
        <taxon>Paracoccaceae</taxon>
        <taxon>Allgaiera</taxon>
    </lineage>
</organism>
<dbReference type="InterPro" id="IPR004143">
    <property type="entry name" value="BPL_LPL_catalytic"/>
</dbReference>
<reference evidence="2" key="1">
    <citation type="journal article" date="2014" name="Int. J. Syst. Evol. Microbiol.">
        <title>Complete genome sequence of Corynebacterium casei LMG S-19264T (=DSM 44701T), isolated from a smear-ripened cheese.</title>
        <authorList>
            <consortium name="US DOE Joint Genome Institute (JGI-PGF)"/>
            <person name="Walter F."/>
            <person name="Albersmeier A."/>
            <person name="Kalinowski J."/>
            <person name="Ruckert C."/>
        </authorList>
    </citation>
    <scope>NUCLEOTIDE SEQUENCE</scope>
    <source>
        <strain evidence="2">CGMCC 1.10859</strain>
    </source>
</reference>
<proteinExistence type="predicted"/>
<evidence type="ECO:0000313" key="3">
    <source>
        <dbReference type="EMBL" id="SDX28827.1"/>
    </source>
</evidence>
<name>A0AAN4US36_9RHOB</name>
<feature type="domain" description="BPL/LPL catalytic" evidence="1">
    <location>
        <begin position="10"/>
        <end position="189"/>
    </location>
</feature>
<dbReference type="Proteomes" id="UP000634647">
    <property type="component" value="Unassembled WGS sequence"/>
</dbReference>
<dbReference type="Proteomes" id="UP000199541">
    <property type="component" value="Unassembled WGS sequence"/>
</dbReference>
<comment type="caution">
    <text evidence="2">The sequence shown here is derived from an EMBL/GenBank/DDBJ whole genome shotgun (WGS) entry which is preliminary data.</text>
</comment>
<dbReference type="Pfam" id="PF16917">
    <property type="entry name" value="BPL_LplA_LipB_2"/>
    <property type="match status" value="1"/>
</dbReference>
<evidence type="ECO:0000313" key="4">
    <source>
        <dbReference type="Proteomes" id="UP000199541"/>
    </source>
</evidence>
<dbReference type="SUPFAM" id="SSF55681">
    <property type="entry name" value="Class II aaRS and biotin synthetases"/>
    <property type="match status" value="1"/>
</dbReference>
<dbReference type="InterPro" id="IPR045864">
    <property type="entry name" value="aa-tRNA-synth_II/BPL/LPL"/>
</dbReference>
<sequence>MTKPVNAPDFPPLLTGHVTAGDPGAVALAGLTEGRLGAGDLCWAETAENAELALVLEPEVRRDRALQMVPLMAVAVCDALAHSGPPNIAIGLGWPATFLANGARLGQLELTLPAGTGAEEVPAWMVLTLSLALRLPEALRAAPGRASQRTALHEEGAGDITAPALIGAVARHFLAWYDGWQHEGFGPVAVALFGRLGPDARVAGQRLTGIDESGAAVLEGGARLGLAAAMGVE</sequence>
<accession>A0AAN4US36</accession>
<dbReference type="AlphaFoldDB" id="A0AAN4US36"/>
<reference evidence="3 4" key="2">
    <citation type="submission" date="2016-10" db="EMBL/GenBank/DDBJ databases">
        <authorList>
            <person name="Varghese N."/>
            <person name="Submissions S."/>
        </authorList>
    </citation>
    <scope>NUCLEOTIDE SEQUENCE [LARGE SCALE GENOMIC DNA]</scope>
    <source>
        <strain evidence="3 4">DSM 24802</strain>
    </source>
</reference>